<protein>
    <submittedName>
        <fullName evidence="2">Uncharacterized protein</fullName>
    </submittedName>
</protein>
<keyword evidence="1" id="KW-1133">Transmembrane helix</keyword>
<gene>
    <name evidence="2" type="ORF">BRAA05T21836Z</name>
</gene>
<feature type="transmembrane region" description="Helical" evidence="1">
    <location>
        <begin position="16"/>
        <end position="35"/>
    </location>
</feature>
<accession>A0A3P5YWG9</accession>
<sequence length="48" mass="5691">MVRKSKGQELVFSKKLVSFARFVVLKLLLLYFRLAKKFFLLVIQMLTV</sequence>
<proteinExistence type="predicted"/>
<dbReference type="EMBL" id="LR031570">
    <property type="protein sequence ID" value="VDC72122.1"/>
    <property type="molecule type" value="Genomic_DNA"/>
</dbReference>
<keyword evidence="1" id="KW-0812">Transmembrane</keyword>
<organism evidence="2">
    <name type="scientific">Brassica campestris</name>
    <name type="common">Field mustard</name>
    <dbReference type="NCBI Taxonomy" id="3711"/>
    <lineage>
        <taxon>Eukaryota</taxon>
        <taxon>Viridiplantae</taxon>
        <taxon>Streptophyta</taxon>
        <taxon>Embryophyta</taxon>
        <taxon>Tracheophyta</taxon>
        <taxon>Spermatophyta</taxon>
        <taxon>Magnoliopsida</taxon>
        <taxon>eudicotyledons</taxon>
        <taxon>Gunneridae</taxon>
        <taxon>Pentapetalae</taxon>
        <taxon>rosids</taxon>
        <taxon>malvids</taxon>
        <taxon>Brassicales</taxon>
        <taxon>Brassicaceae</taxon>
        <taxon>Brassiceae</taxon>
        <taxon>Brassica</taxon>
    </lineage>
</organism>
<evidence type="ECO:0000313" key="2">
    <source>
        <dbReference type="EMBL" id="VDC72122.1"/>
    </source>
</evidence>
<reference evidence="2" key="1">
    <citation type="submission" date="2018-11" db="EMBL/GenBank/DDBJ databases">
        <authorList>
            <consortium name="Genoscope - CEA"/>
            <person name="William W."/>
        </authorList>
    </citation>
    <scope>NUCLEOTIDE SEQUENCE</scope>
</reference>
<keyword evidence="1" id="KW-0472">Membrane</keyword>
<name>A0A3P5YWG9_BRACM</name>
<evidence type="ECO:0000256" key="1">
    <source>
        <dbReference type="SAM" id="Phobius"/>
    </source>
</evidence>
<dbReference type="AlphaFoldDB" id="A0A3P5YWG9"/>